<keyword evidence="2" id="KW-1185">Reference proteome</keyword>
<protein>
    <submittedName>
        <fullName evidence="1">Uncharacterized protein</fullName>
    </submittedName>
</protein>
<dbReference type="EMBL" id="FCOF02000058">
    <property type="protein sequence ID" value="SAK92045.1"/>
    <property type="molecule type" value="Genomic_DNA"/>
</dbReference>
<evidence type="ECO:0000313" key="2">
    <source>
        <dbReference type="Proteomes" id="UP000054870"/>
    </source>
</evidence>
<comment type="caution">
    <text evidence="1">The sequence shown here is derived from an EMBL/GenBank/DDBJ whole genome shotgun (WGS) entry which is preliminary data.</text>
</comment>
<gene>
    <name evidence="1" type="ORF">AWB75_06503</name>
</gene>
<name>A0A158DBL2_9BURK</name>
<dbReference type="AlphaFoldDB" id="A0A158DBL2"/>
<evidence type="ECO:0000313" key="1">
    <source>
        <dbReference type="EMBL" id="SAK92045.1"/>
    </source>
</evidence>
<proteinExistence type="predicted"/>
<organism evidence="1 2">
    <name type="scientific">Caballeronia catudaia</name>
    <dbReference type="NCBI Taxonomy" id="1777136"/>
    <lineage>
        <taxon>Bacteria</taxon>
        <taxon>Pseudomonadati</taxon>
        <taxon>Pseudomonadota</taxon>
        <taxon>Betaproteobacteria</taxon>
        <taxon>Burkholderiales</taxon>
        <taxon>Burkholderiaceae</taxon>
        <taxon>Caballeronia</taxon>
    </lineage>
</organism>
<reference evidence="1" key="1">
    <citation type="submission" date="2016-01" db="EMBL/GenBank/DDBJ databases">
        <authorList>
            <person name="Peeters C."/>
        </authorList>
    </citation>
    <scope>NUCLEOTIDE SEQUENCE [LARGE SCALE GENOMIC DNA]</scope>
    <source>
        <strain evidence="1">LMG 29318</strain>
    </source>
</reference>
<dbReference type="RefSeq" id="WP_235012350.1">
    <property type="nucleotide sequence ID" value="NZ_FCOF02000058.1"/>
</dbReference>
<sequence>MTINGVIYSVGDDMSAFDKREKGYVRVGVRLALIEAVSWQPLPAQGWS</sequence>
<dbReference type="Proteomes" id="UP000054870">
    <property type="component" value="Unassembled WGS sequence"/>
</dbReference>
<accession>A0A158DBL2</accession>